<feature type="domain" description="SpoVT-AbrB" evidence="1">
    <location>
        <begin position="6"/>
        <end position="51"/>
    </location>
</feature>
<reference evidence="2" key="1">
    <citation type="submission" date="2007-02" db="EMBL/GenBank/DDBJ databases">
        <title>Complete sequence of Pyrobaculum calidifontis JCM 11548.</title>
        <authorList>
            <consortium name="US DOE Joint Genome Institute"/>
            <person name="Copeland A."/>
            <person name="Lucas S."/>
            <person name="Lapidus A."/>
            <person name="Barry K."/>
            <person name="Glavina del Rio T."/>
            <person name="Dalin E."/>
            <person name="Tice H."/>
            <person name="Pitluck S."/>
            <person name="Chain P."/>
            <person name="Malfatti S."/>
            <person name="Shin M."/>
            <person name="Vergez L."/>
            <person name="Schmutz J."/>
            <person name="Larimer F."/>
            <person name="Land M."/>
            <person name="Hauser L."/>
            <person name="Kyrpides N."/>
            <person name="Mikhailova N."/>
            <person name="Cozen A.E."/>
            <person name="Fitz-Gibbon S.T."/>
            <person name="House C.H."/>
            <person name="Saltikov C."/>
            <person name="Lowe T.M."/>
            <person name="Richardson P."/>
        </authorList>
    </citation>
    <scope>NUCLEOTIDE SEQUENCE [LARGE SCALE GENOMIC DNA]</scope>
    <source>
        <strain evidence="2">JCM 11548</strain>
    </source>
</reference>
<gene>
    <name evidence="2" type="ordered locus">Pcal_1354</name>
</gene>
<keyword evidence="3" id="KW-1185">Reference proteome</keyword>
<dbReference type="HOGENOM" id="CLU_158484_9_3_2"/>
<dbReference type="InterPro" id="IPR052975">
    <property type="entry name" value="Repressor-like_regulatory"/>
</dbReference>
<dbReference type="PANTHER" id="PTHR34860">
    <property type="entry name" value="REPRESSOR-LIKE PROTEIN SSO7C3"/>
    <property type="match status" value="1"/>
</dbReference>
<dbReference type="GeneID" id="4908276"/>
<dbReference type="InterPro" id="IPR007159">
    <property type="entry name" value="SpoVT-AbrB_dom"/>
</dbReference>
<dbReference type="SMART" id="SM00966">
    <property type="entry name" value="SpoVT_AbrB"/>
    <property type="match status" value="1"/>
</dbReference>
<evidence type="ECO:0000313" key="3">
    <source>
        <dbReference type="Proteomes" id="UP000001431"/>
    </source>
</evidence>
<organism evidence="2 3">
    <name type="scientific">Pyrobaculum calidifontis (strain DSM 21063 / JCM 11548 / VA1)</name>
    <dbReference type="NCBI Taxonomy" id="410359"/>
    <lineage>
        <taxon>Archaea</taxon>
        <taxon>Thermoproteota</taxon>
        <taxon>Thermoprotei</taxon>
        <taxon>Thermoproteales</taxon>
        <taxon>Thermoproteaceae</taxon>
        <taxon>Pyrobaculum</taxon>
    </lineage>
</organism>
<dbReference type="STRING" id="410359.Pcal_1354"/>
<evidence type="ECO:0000259" key="1">
    <source>
        <dbReference type="SMART" id="SM00966"/>
    </source>
</evidence>
<accession>A3MVV9</accession>
<evidence type="ECO:0000313" key="2">
    <source>
        <dbReference type="EMBL" id="ABO08776.1"/>
    </source>
</evidence>
<dbReference type="SUPFAM" id="SSF89447">
    <property type="entry name" value="AbrB/MazE/MraZ-like"/>
    <property type="match status" value="1"/>
</dbReference>
<protein>
    <submittedName>
        <fullName evidence="2">Transcriptional regulator, AbrB family</fullName>
    </submittedName>
</protein>
<dbReference type="OrthoDB" id="30861at2157"/>
<dbReference type="AlphaFoldDB" id="A3MVV9"/>
<dbReference type="GO" id="GO:0003677">
    <property type="term" value="F:DNA binding"/>
    <property type="evidence" value="ECO:0007669"/>
    <property type="project" value="InterPro"/>
</dbReference>
<dbReference type="EMBL" id="CP000561">
    <property type="protein sequence ID" value="ABO08776.1"/>
    <property type="molecule type" value="Genomic_DNA"/>
</dbReference>
<dbReference type="RefSeq" id="WP_011850034.1">
    <property type="nucleotide sequence ID" value="NC_009073.1"/>
</dbReference>
<name>A3MVV9_PYRCJ</name>
<dbReference type="KEGG" id="pcl:Pcal_1354"/>
<proteinExistence type="predicted"/>
<dbReference type="eggNOG" id="arCOG00816">
    <property type="taxonomic scope" value="Archaea"/>
</dbReference>
<dbReference type="PANTHER" id="PTHR34860:SF6">
    <property type="entry name" value="REPRESSOR-LIKE PROTEIN SSO7C3"/>
    <property type="match status" value="1"/>
</dbReference>
<dbReference type="InterPro" id="IPR037914">
    <property type="entry name" value="SpoVT-AbrB_sf"/>
</dbReference>
<sequence>MEEYRVRVTKNFHIAIPAPIRDKLGLRAGDSLIVRLEGDRIIVEKPKGDVTALRIRLGQRVDWRLVEEAVAEAAERTTD</sequence>
<dbReference type="Pfam" id="PF04014">
    <property type="entry name" value="MazE_antitoxin"/>
    <property type="match status" value="1"/>
</dbReference>
<dbReference type="Gene3D" id="2.10.260.10">
    <property type="match status" value="1"/>
</dbReference>
<dbReference type="Proteomes" id="UP000001431">
    <property type="component" value="Chromosome"/>
</dbReference>
<dbReference type="NCBIfam" id="TIGR01439">
    <property type="entry name" value="lp_hng_hel_AbrB"/>
    <property type="match status" value="1"/>
</dbReference>